<feature type="domain" description="DUF4178" evidence="1">
    <location>
        <begin position="280"/>
        <end position="410"/>
    </location>
</feature>
<proteinExistence type="predicted"/>
<feature type="domain" description="DUF4178" evidence="1">
    <location>
        <begin position="56"/>
        <end position="197"/>
    </location>
</feature>
<evidence type="ECO:0000313" key="2">
    <source>
        <dbReference type="EMBL" id="QJQ01887.1"/>
    </source>
</evidence>
<gene>
    <name evidence="2" type="ORF">C798_17080</name>
</gene>
<name>A0A6M3ZTL4_9BURK</name>
<sequence length="482" mass="52579">MQTASCPNCGASTEFKSLASVMAVCGYCRSTVYKDGVALHEIGKISQVLDDYSPIQIGTSGVLDGQPFTVVGRIQLKYEGGLWNEWVMQVGDGQQEWWLSDASGLYTVTRRVPPEPSSHAWPGFDELKPLTRVEIAGVAHSVGDVRTAQCTGGQGELPLALRMGWQARVVDLHAGDSFVTLDFSDGPAPVLYRGKSVTLESLKCEFLRSDDTVRAGSYRYGGKLGSLNCPSCGAAIRYLPRQTEHLVCQSCHSQIALTGAKAEVVAAEREIEQADLTLSLGSSATMGGARFEVIGAMRRTDDDAPWTEYLLHNERRGFVWLVQTEAGWSTAVVTQTWPDCSDPEQVVQGRTRLRRQYDYQARVTYAVGAFNWKVAVGDVTRVIQYGQGAQTLTVEITGEEATWSEGKPVSNDQLNAWLGKEVVPPGGTQSGVSYMLLAHVLAVIFLTLNCIPIFGDDHFWSAIITLALIYVPAHKLDGNDFT</sequence>
<organism evidence="2 3">
    <name type="scientific">Herbaspirillum rubrisubalbicans Os34</name>
    <dbReference type="NCBI Taxonomy" id="1235827"/>
    <lineage>
        <taxon>Bacteria</taxon>
        <taxon>Pseudomonadati</taxon>
        <taxon>Pseudomonadota</taxon>
        <taxon>Betaproteobacteria</taxon>
        <taxon>Burkholderiales</taxon>
        <taxon>Oxalobacteraceae</taxon>
        <taxon>Herbaspirillum</taxon>
    </lineage>
</organism>
<dbReference type="Pfam" id="PF13785">
    <property type="entry name" value="DUF4178"/>
    <property type="match status" value="2"/>
</dbReference>
<reference evidence="2 3" key="1">
    <citation type="journal article" date="2012" name="J. Bacteriol.">
        <title>Genome sequence of the pathogenic Herbaspirillum seropedicae strain Os34, isolated from rice roots.</title>
        <authorList>
            <person name="Ye W."/>
            <person name="Ye S."/>
            <person name="Liu J."/>
            <person name="Chang S."/>
            <person name="Chen M."/>
            <person name="Zhu B."/>
            <person name="Guo L."/>
            <person name="An Q."/>
        </authorList>
    </citation>
    <scope>NUCLEOTIDE SEQUENCE [LARGE SCALE GENOMIC DNA]</scope>
    <source>
        <strain evidence="2 3">Os34</strain>
    </source>
</reference>
<dbReference type="Proteomes" id="UP000501648">
    <property type="component" value="Chromosome"/>
</dbReference>
<dbReference type="InterPro" id="IPR025235">
    <property type="entry name" value="DUF4178"/>
</dbReference>
<dbReference type="EMBL" id="CP008956">
    <property type="protein sequence ID" value="QJQ01887.1"/>
    <property type="molecule type" value="Genomic_DNA"/>
</dbReference>
<protein>
    <submittedName>
        <fullName evidence="2">DUF4178 domain-containing protein</fullName>
    </submittedName>
</protein>
<dbReference type="AlphaFoldDB" id="A0A6M3ZTL4"/>
<dbReference type="RefSeq" id="WP_017451733.1">
    <property type="nucleotide sequence ID" value="NZ_CP008956.1"/>
</dbReference>
<evidence type="ECO:0000313" key="3">
    <source>
        <dbReference type="Proteomes" id="UP000501648"/>
    </source>
</evidence>
<accession>A0A6M3ZTL4</accession>
<evidence type="ECO:0000259" key="1">
    <source>
        <dbReference type="Pfam" id="PF13785"/>
    </source>
</evidence>